<proteinExistence type="predicted"/>
<dbReference type="Proteomes" id="UP000308600">
    <property type="component" value="Unassembled WGS sequence"/>
</dbReference>
<organism evidence="1 2">
    <name type="scientific">Pluteus cervinus</name>
    <dbReference type="NCBI Taxonomy" id="181527"/>
    <lineage>
        <taxon>Eukaryota</taxon>
        <taxon>Fungi</taxon>
        <taxon>Dikarya</taxon>
        <taxon>Basidiomycota</taxon>
        <taxon>Agaricomycotina</taxon>
        <taxon>Agaricomycetes</taxon>
        <taxon>Agaricomycetidae</taxon>
        <taxon>Agaricales</taxon>
        <taxon>Pluteineae</taxon>
        <taxon>Pluteaceae</taxon>
        <taxon>Pluteus</taxon>
    </lineage>
</organism>
<protein>
    <submittedName>
        <fullName evidence="1">Uncharacterized protein</fullName>
    </submittedName>
</protein>
<reference evidence="1 2" key="1">
    <citation type="journal article" date="2019" name="Nat. Ecol. Evol.">
        <title>Megaphylogeny resolves global patterns of mushroom evolution.</title>
        <authorList>
            <person name="Varga T."/>
            <person name="Krizsan K."/>
            <person name="Foldi C."/>
            <person name="Dima B."/>
            <person name="Sanchez-Garcia M."/>
            <person name="Sanchez-Ramirez S."/>
            <person name="Szollosi G.J."/>
            <person name="Szarkandi J.G."/>
            <person name="Papp V."/>
            <person name="Albert L."/>
            <person name="Andreopoulos W."/>
            <person name="Angelini C."/>
            <person name="Antonin V."/>
            <person name="Barry K.W."/>
            <person name="Bougher N.L."/>
            <person name="Buchanan P."/>
            <person name="Buyck B."/>
            <person name="Bense V."/>
            <person name="Catcheside P."/>
            <person name="Chovatia M."/>
            <person name="Cooper J."/>
            <person name="Damon W."/>
            <person name="Desjardin D."/>
            <person name="Finy P."/>
            <person name="Geml J."/>
            <person name="Haridas S."/>
            <person name="Hughes K."/>
            <person name="Justo A."/>
            <person name="Karasinski D."/>
            <person name="Kautmanova I."/>
            <person name="Kiss B."/>
            <person name="Kocsube S."/>
            <person name="Kotiranta H."/>
            <person name="LaButti K.M."/>
            <person name="Lechner B.E."/>
            <person name="Liimatainen K."/>
            <person name="Lipzen A."/>
            <person name="Lukacs Z."/>
            <person name="Mihaltcheva S."/>
            <person name="Morgado L.N."/>
            <person name="Niskanen T."/>
            <person name="Noordeloos M.E."/>
            <person name="Ohm R.A."/>
            <person name="Ortiz-Santana B."/>
            <person name="Ovrebo C."/>
            <person name="Racz N."/>
            <person name="Riley R."/>
            <person name="Savchenko A."/>
            <person name="Shiryaev A."/>
            <person name="Soop K."/>
            <person name="Spirin V."/>
            <person name="Szebenyi C."/>
            <person name="Tomsovsky M."/>
            <person name="Tulloss R.E."/>
            <person name="Uehling J."/>
            <person name="Grigoriev I.V."/>
            <person name="Vagvolgyi C."/>
            <person name="Papp T."/>
            <person name="Martin F.M."/>
            <person name="Miettinen O."/>
            <person name="Hibbett D.S."/>
            <person name="Nagy L.G."/>
        </authorList>
    </citation>
    <scope>NUCLEOTIDE SEQUENCE [LARGE SCALE GENOMIC DNA]</scope>
    <source>
        <strain evidence="1 2">NL-1719</strain>
    </source>
</reference>
<dbReference type="EMBL" id="ML208576">
    <property type="protein sequence ID" value="TFK62521.1"/>
    <property type="molecule type" value="Genomic_DNA"/>
</dbReference>
<name>A0ACD3AA83_9AGAR</name>
<keyword evidence="2" id="KW-1185">Reference proteome</keyword>
<sequence>MALHESGISPNSVLHNVRQDELQHQHDDFSSKAAELKVQLAALTAEYAKLEKAASFYQAALAPWKQLPNEVLQRIFCWTKSTEPPTCVPFSRTVAPMQLTQVCSRWRAVAFATPTIWQDLKCTVYLPPDKYERYETIAFLQSWVSRAAYLPLSIVAIPPDLGPNATPTPPLPPIPQHHHPIMQNLLQNLGARSYLSPQGRGFQPWLLMGDKFNFIKDIITPNTSRIRDLHITFPMYYRHTLAFLQQSLKFPALENITLDFTTSAQFPPPNYSLLKDTPSLRRAKFGIFNMTSHTQLQMNWSRITHFEAGLIPSNIFLRIFGEMKSLQSCKATLQWIGTQMQHLPNMAGPLPVHMNPLGGPTPPIDLPFLHTLELSSTFNQPVFNSDNTNLPNLKVLSLAAESFSSLATSLLKSTISLSELRIKVHSQPMGGAIRNMLHLPALSQLTHFTFELALSNTIQETIDQHILRDISLGQLIPHLHTFHFSGKIFPRLLGTLLATKGFVSVDDGSTIFPEIGKPRRKVVTRSHLAASFVAPFQLVKITGCRPDILTDADLEKIQDQVGEECFVMEAPEMDQWVMMHQIGWDIDE</sequence>
<evidence type="ECO:0000313" key="2">
    <source>
        <dbReference type="Proteomes" id="UP000308600"/>
    </source>
</evidence>
<evidence type="ECO:0000313" key="1">
    <source>
        <dbReference type="EMBL" id="TFK62521.1"/>
    </source>
</evidence>
<gene>
    <name evidence="1" type="ORF">BDN72DRAFT_848583</name>
</gene>
<accession>A0ACD3AA83</accession>